<feature type="compositionally biased region" description="Acidic residues" evidence="1">
    <location>
        <begin position="39"/>
        <end position="50"/>
    </location>
</feature>
<dbReference type="Proteomes" id="UP001566132">
    <property type="component" value="Unassembled WGS sequence"/>
</dbReference>
<feature type="region of interest" description="Disordered" evidence="1">
    <location>
        <begin position="1"/>
        <end position="52"/>
    </location>
</feature>
<evidence type="ECO:0000313" key="3">
    <source>
        <dbReference type="Proteomes" id="UP001566132"/>
    </source>
</evidence>
<comment type="caution">
    <text evidence="2">The sequence shown here is derived from an EMBL/GenBank/DDBJ whole genome shotgun (WGS) entry which is preliminary data.</text>
</comment>
<protein>
    <submittedName>
        <fullName evidence="2">Uncharacterized protein</fullName>
    </submittedName>
</protein>
<name>A0ABD1E1K6_HYPHA</name>
<evidence type="ECO:0000256" key="1">
    <source>
        <dbReference type="SAM" id="MobiDB-lite"/>
    </source>
</evidence>
<organism evidence="2 3">
    <name type="scientific">Hypothenemus hampei</name>
    <name type="common">Coffee berry borer</name>
    <dbReference type="NCBI Taxonomy" id="57062"/>
    <lineage>
        <taxon>Eukaryota</taxon>
        <taxon>Metazoa</taxon>
        <taxon>Ecdysozoa</taxon>
        <taxon>Arthropoda</taxon>
        <taxon>Hexapoda</taxon>
        <taxon>Insecta</taxon>
        <taxon>Pterygota</taxon>
        <taxon>Neoptera</taxon>
        <taxon>Endopterygota</taxon>
        <taxon>Coleoptera</taxon>
        <taxon>Polyphaga</taxon>
        <taxon>Cucujiformia</taxon>
        <taxon>Curculionidae</taxon>
        <taxon>Scolytinae</taxon>
        <taxon>Hypothenemus</taxon>
    </lineage>
</organism>
<proteinExistence type="predicted"/>
<feature type="compositionally biased region" description="Basic and acidic residues" evidence="1">
    <location>
        <begin position="9"/>
        <end position="35"/>
    </location>
</feature>
<keyword evidence="3" id="KW-1185">Reference proteome</keyword>
<gene>
    <name evidence="2" type="ORF">ABEB36_015019</name>
</gene>
<reference evidence="2 3" key="1">
    <citation type="submission" date="2024-05" db="EMBL/GenBank/DDBJ databases">
        <title>Genetic variation in Jamaican populations of the coffee berry borer (Hypothenemus hampei).</title>
        <authorList>
            <person name="Errbii M."/>
            <person name="Myrie A."/>
        </authorList>
    </citation>
    <scope>NUCLEOTIDE SEQUENCE [LARGE SCALE GENOMIC DNA]</scope>
    <source>
        <strain evidence="2">JA-Hopewell-2020-01-JO</strain>
        <tissue evidence="2">Whole body</tissue>
    </source>
</reference>
<evidence type="ECO:0000313" key="2">
    <source>
        <dbReference type="EMBL" id="KAL1488556.1"/>
    </source>
</evidence>
<sequence>MNRRTLRNRISDEAKLDSDSSGHESSSEEESKYEQSESSSDETYETDTSDIEALPQEILEDVAVNPEHRINSKDGKIEYTKEAFVRGRRFAYRHQLNIVRGPTPSATAAIETPVSAFLLFLSPIEQHILDMTNLFGARMYRENWELFDY</sequence>
<dbReference type="EMBL" id="JBDJPC010000014">
    <property type="protein sequence ID" value="KAL1488556.1"/>
    <property type="molecule type" value="Genomic_DNA"/>
</dbReference>
<dbReference type="AlphaFoldDB" id="A0ABD1E1K6"/>
<accession>A0ABD1E1K6</accession>